<dbReference type="AlphaFoldDB" id="A0AAU7JB49"/>
<feature type="compositionally biased region" description="Polar residues" evidence="1">
    <location>
        <begin position="91"/>
        <end position="104"/>
    </location>
</feature>
<sequence length="104" mass="10573">MANASKNTMGSGAQGKGAGVGAMTDDSILDGKLEENMVLSNRDKSRHTGERGLDGKAVQTEQFQDHSANHMADPAGATAPSSAQARGPGTAQASSQSSLDETGR</sequence>
<feature type="region of interest" description="Disordered" evidence="1">
    <location>
        <begin position="1"/>
        <end position="104"/>
    </location>
</feature>
<proteinExistence type="predicted"/>
<evidence type="ECO:0008006" key="3">
    <source>
        <dbReference type="Google" id="ProtNLM"/>
    </source>
</evidence>
<protein>
    <recommendedName>
        <fullName evidence="3">Stress-induced protein</fullName>
    </recommendedName>
</protein>
<dbReference type="EMBL" id="CP157484">
    <property type="protein sequence ID" value="XBO37384.1"/>
    <property type="molecule type" value="Genomic_DNA"/>
</dbReference>
<dbReference type="RefSeq" id="WP_406854204.1">
    <property type="nucleotide sequence ID" value="NZ_CP157484.1"/>
</dbReference>
<organism evidence="2">
    <name type="scientific">Alsobacter sp. KACC 23698</name>
    <dbReference type="NCBI Taxonomy" id="3149229"/>
    <lineage>
        <taxon>Bacteria</taxon>
        <taxon>Pseudomonadati</taxon>
        <taxon>Pseudomonadota</taxon>
        <taxon>Alphaproteobacteria</taxon>
        <taxon>Hyphomicrobiales</taxon>
        <taxon>Alsobacteraceae</taxon>
        <taxon>Alsobacter</taxon>
    </lineage>
</organism>
<reference evidence="2" key="1">
    <citation type="submission" date="2024-05" db="EMBL/GenBank/DDBJ databases">
        <authorList>
            <person name="Kim S."/>
            <person name="Heo J."/>
            <person name="Choi H."/>
            <person name="Choi Y."/>
            <person name="Kwon S.-W."/>
            <person name="Kim Y."/>
        </authorList>
    </citation>
    <scope>NUCLEOTIDE SEQUENCE</scope>
    <source>
        <strain evidence="2">KACC 23698</strain>
    </source>
</reference>
<evidence type="ECO:0000313" key="2">
    <source>
        <dbReference type="EMBL" id="XBO37384.1"/>
    </source>
</evidence>
<accession>A0AAU7JB49</accession>
<name>A0AAU7JB49_9HYPH</name>
<gene>
    <name evidence="2" type="ORF">ABEG18_16815</name>
</gene>
<evidence type="ECO:0000256" key="1">
    <source>
        <dbReference type="SAM" id="MobiDB-lite"/>
    </source>
</evidence>
<feature type="compositionally biased region" description="Basic and acidic residues" evidence="1">
    <location>
        <begin position="29"/>
        <end position="54"/>
    </location>
</feature>